<name>A0A242CG41_9ENTE</name>
<feature type="transmembrane region" description="Helical" evidence="1">
    <location>
        <begin position="55"/>
        <end position="77"/>
    </location>
</feature>
<evidence type="ECO:0000313" key="4">
    <source>
        <dbReference type="Proteomes" id="UP000195139"/>
    </source>
</evidence>
<dbReference type="EMBL" id="NGLE01000002">
    <property type="protein sequence ID" value="OTO08890.1"/>
    <property type="molecule type" value="Genomic_DNA"/>
</dbReference>
<comment type="caution">
    <text evidence="3">The sequence shown here is derived from an EMBL/GenBank/DDBJ whole genome shotgun (WGS) entry which is preliminary data.</text>
</comment>
<evidence type="ECO:0000313" key="2">
    <source>
        <dbReference type="EMBL" id="MEI5994425.1"/>
    </source>
</evidence>
<feature type="transmembrane region" description="Helical" evidence="1">
    <location>
        <begin position="12"/>
        <end position="30"/>
    </location>
</feature>
<dbReference type="Proteomes" id="UP000195139">
    <property type="component" value="Unassembled WGS sequence"/>
</dbReference>
<keyword evidence="1" id="KW-1133">Transmembrane helix</keyword>
<reference evidence="3" key="1">
    <citation type="submission" date="2017-05" db="EMBL/GenBank/DDBJ databases">
        <title>The Genome Sequence of Enterococcus sp. 4G2_DIV0659.</title>
        <authorList>
            <consortium name="The Broad Institute Genomics Platform"/>
            <consortium name="The Broad Institute Genomic Center for Infectious Diseases"/>
            <person name="Earl A."/>
            <person name="Manson A."/>
            <person name="Schwartman J."/>
            <person name="Gilmore M."/>
            <person name="Abouelleil A."/>
            <person name="Cao P."/>
            <person name="Chapman S."/>
            <person name="Cusick C."/>
            <person name="Shea T."/>
            <person name="Young S."/>
            <person name="Neafsey D."/>
            <person name="Nusbaum C."/>
            <person name="Birren B."/>
        </authorList>
    </citation>
    <scope>NUCLEOTIDE SEQUENCE [LARGE SCALE GENOMIC DNA]</scope>
    <source>
        <strain evidence="3">4G2_DIV0659</strain>
    </source>
</reference>
<dbReference type="RefSeq" id="WP_086330795.1">
    <property type="nucleotide sequence ID" value="NZ_NGLE02000001.1"/>
</dbReference>
<evidence type="ECO:0008006" key="5">
    <source>
        <dbReference type="Google" id="ProtNLM"/>
    </source>
</evidence>
<keyword evidence="4" id="KW-1185">Reference proteome</keyword>
<gene>
    <name evidence="3" type="ORF">A5880_001890</name>
    <name evidence="2" type="ORF">A5880_001983</name>
</gene>
<keyword evidence="1" id="KW-0472">Membrane</keyword>
<dbReference type="EMBL" id="NGLE02000001">
    <property type="protein sequence ID" value="MEI5994425.1"/>
    <property type="molecule type" value="Genomic_DNA"/>
</dbReference>
<dbReference type="AlphaFoldDB" id="A0A242CG41"/>
<protein>
    <recommendedName>
        <fullName evidence="5">Yip1 domain-containing protein</fullName>
    </recommendedName>
</protein>
<evidence type="ECO:0000256" key="1">
    <source>
        <dbReference type="SAM" id="Phobius"/>
    </source>
</evidence>
<organism evidence="3">
    <name type="scientific">Candidatus Enterococcus mansonii</name>
    <dbReference type="NCBI Taxonomy" id="1834181"/>
    <lineage>
        <taxon>Bacteria</taxon>
        <taxon>Bacillati</taxon>
        <taxon>Bacillota</taxon>
        <taxon>Bacilli</taxon>
        <taxon>Lactobacillales</taxon>
        <taxon>Enterococcaceae</taxon>
        <taxon>Enterococcus</taxon>
    </lineage>
</organism>
<accession>A0A242CG41</accession>
<feature type="transmembrane region" description="Helical" evidence="1">
    <location>
        <begin position="113"/>
        <end position="139"/>
    </location>
</feature>
<evidence type="ECO:0000313" key="3">
    <source>
        <dbReference type="EMBL" id="OTO08890.1"/>
    </source>
</evidence>
<feature type="transmembrane region" description="Helical" evidence="1">
    <location>
        <begin position="151"/>
        <end position="170"/>
    </location>
</feature>
<sequence length="171" mass="19231">MSRKLKNLGLKFIMVSVYVMSYILLMFDLARNNPEINTFLSNVKERLNITETSSLFVVAIIIIPFILVMLFVTYFLIKTLFQLLYKGGGGAYSDQIFVSLLLTRIVVNTLSLLLINVVSVSLVSGVALLLDFILFLYLFYSSSKNLRATKILALVKVILLIISYVVGIVFS</sequence>
<reference evidence="2 4" key="2">
    <citation type="submission" date="2018-07" db="EMBL/GenBank/DDBJ databases">
        <title>The Genome Sequence of Enterococcus sp. DIV0659b.</title>
        <authorList>
            <consortium name="The Broad Institute Genomics Platform"/>
            <consortium name="The Broad Institute Genomic Center for Infectious Diseases"/>
            <person name="Earl A."/>
            <person name="Manson A."/>
            <person name="Schwartman J."/>
            <person name="Gilmore M."/>
            <person name="Abouelleil A."/>
            <person name="Cao P."/>
            <person name="Chapman S."/>
            <person name="Cusick C."/>
            <person name="Shea T."/>
            <person name="Young S."/>
            <person name="Neafsey D."/>
            <person name="Nusbaum C."/>
            <person name="Birren B."/>
        </authorList>
    </citation>
    <scope>NUCLEOTIDE SEQUENCE [LARGE SCALE GENOMIC DNA]</scope>
    <source>
        <strain evidence="2 4">4G2_DIV0659</strain>
    </source>
</reference>
<feature type="transmembrane region" description="Helical" evidence="1">
    <location>
        <begin position="89"/>
        <end position="107"/>
    </location>
</feature>
<proteinExistence type="predicted"/>
<keyword evidence="1" id="KW-0812">Transmembrane</keyword>